<dbReference type="PROSITE" id="PS50158">
    <property type="entry name" value="ZF_CCHC"/>
    <property type="match status" value="1"/>
</dbReference>
<evidence type="ECO:0000259" key="2">
    <source>
        <dbReference type="PROSITE" id="PS50158"/>
    </source>
</evidence>
<feature type="domain" description="CCHC-type" evidence="2">
    <location>
        <begin position="192"/>
        <end position="207"/>
    </location>
</feature>
<sequence>MDETELDPCPKIHVTQEEFEEWCAPWRNSLVIHVLGKRVAFRMIDNKVQREWAKTGAVRLVDISQDYYLVQFTSEEDYKHALFEGPWFLADHYIVVQRWRPFFTFTASKTRKIAAWIRIPGLPIELFNDKFLWRIGSKLGTMLKIDKLTSIQTRGRFARICVEIDLQKKLVSQIDVLGHILKLEYEGLHSICFNCGKYGHKKDQCAQQAGASIRHFRSGNRG</sequence>
<dbReference type="SUPFAM" id="SSF57756">
    <property type="entry name" value="Retrovirus zinc finger-like domains"/>
    <property type="match status" value="1"/>
</dbReference>
<reference evidence="3" key="1">
    <citation type="journal article" date="2012" name="Nat. Biotechnol.">
        <title>Draft genome sequence of pigeonpea (Cajanus cajan), an orphan legume crop of resource-poor farmers.</title>
        <authorList>
            <person name="Varshney R.K."/>
            <person name="Chen W."/>
            <person name="Li Y."/>
            <person name="Bharti A.K."/>
            <person name="Saxena R.K."/>
            <person name="Schlueter J.A."/>
            <person name="Donoghue M.T."/>
            <person name="Azam S."/>
            <person name="Fan G."/>
            <person name="Whaley A.M."/>
            <person name="Farmer A.D."/>
            <person name="Sheridan J."/>
            <person name="Iwata A."/>
            <person name="Tuteja R."/>
            <person name="Penmetsa R.V."/>
            <person name="Wu W."/>
            <person name="Upadhyaya H.D."/>
            <person name="Yang S.P."/>
            <person name="Shah T."/>
            <person name="Saxena K.B."/>
            <person name="Michael T."/>
            <person name="McCombie W.R."/>
            <person name="Yang B."/>
            <person name="Zhang G."/>
            <person name="Yang H."/>
            <person name="Wang J."/>
            <person name="Spillane C."/>
            <person name="Cook D.R."/>
            <person name="May G.D."/>
            <person name="Xu X."/>
            <person name="Jackson S.A."/>
        </authorList>
    </citation>
    <scope>NUCLEOTIDE SEQUENCE [LARGE SCALE GENOMIC DNA]</scope>
</reference>
<dbReference type="InterPro" id="IPR040256">
    <property type="entry name" value="At4g02000-like"/>
</dbReference>
<dbReference type="InterPro" id="IPR036875">
    <property type="entry name" value="Znf_CCHC_sf"/>
</dbReference>
<dbReference type="OMA" id="MFRTRAT"/>
<keyword evidence="1" id="KW-0863">Zinc-finger</keyword>
<dbReference type="Gramene" id="C.cajan_28577.t">
    <property type="protein sequence ID" value="C.cajan_28577.t.cds1"/>
    <property type="gene ID" value="C.cajan_28577"/>
</dbReference>
<organism evidence="3 4">
    <name type="scientific">Cajanus cajan</name>
    <name type="common">Pigeon pea</name>
    <name type="synonym">Cajanus indicus</name>
    <dbReference type="NCBI Taxonomy" id="3821"/>
    <lineage>
        <taxon>Eukaryota</taxon>
        <taxon>Viridiplantae</taxon>
        <taxon>Streptophyta</taxon>
        <taxon>Embryophyta</taxon>
        <taxon>Tracheophyta</taxon>
        <taxon>Spermatophyta</taxon>
        <taxon>Magnoliopsida</taxon>
        <taxon>eudicotyledons</taxon>
        <taxon>Gunneridae</taxon>
        <taxon>Pentapetalae</taxon>
        <taxon>rosids</taxon>
        <taxon>fabids</taxon>
        <taxon>Fabales</taxon>
        <taxon>Fabaceae</taxon>
        <taxon>Papilionoideae</taxon>
        <taxon>50 kb inversion clade</taxon>
        <taxon>NPAAA clade</taxon>
        <taxon>indigoferoid/millettioid clade</taxon>
        <taxon>Phaseoleae</taxon>
        <taxon>Cajanus</taxon>
    </lineage>
</organism>
<accession>A0A151S7X3</accession>
<protein>
    <recommendedName>
        <fullName evidence="2">CCHC-type domain-containing protein</fullName>
    </recommendedName>
</protein>
<dbReference type="InterPro" id="IPR025558">
    <property type="entry name" value="DUF4283"/>
</dbReference>
<name>A0A151S7X3_CAJCA</name>
<evidence type="ECO:0000313" key="3">
    <source>
        <dbReference type="EMBL" id="KYP50868.1"/>
    </source>
</evidence>
<keyword evidence="1" id="KW-0862">Zinc</keyword>
<dbReference type="PANTHER" id="PTHR31286:SF99">
    <property type="entry name" value="DUF4283 DOMAIN-CONTAINING PROTEIN"/>
    <property type="match status" value="1"/>
</dbReference>
<dbReference type="EMBL" id="KQ483447">
    <property type="protein sequence ID" value="KYP50868.1"/>
    <property type="molecule type" value="Genomic_DNA"/>
</dbReference>
<keyword evidence="4" id="KW-1185">Reference proteome</keyword>
<gene>
    <name evidence="3" type="ORF">KK1_027333</name>
</gene>
<dbReference type="Pfam" id="PF14111">
    <property type="entry name" value="DUF4283"/>
    <property type="match status" value="1"/>
</dbReference>
<dbReference type="AlphaFoldDB" id="A0A151S7X3"/>
<evidence type="ECO:0000256" key="1">
    <source>
        <dbReference type="PROSITE-ProRule" id="PRU00047"/>
    </source>
</evidence>
<dbReference type="PANTHER" id="PTHR31286">
    <property type="entry name" value="GLYCINE-RICH CELL WALL STRUCTURAL PROTEIN 1.8-LIKE"/>
    <property type="match status" value="1"/>
</dbReference>
<dbReference type="Proteomes" id="UP000075243">
    <property type="component" value="Unassembled WGS sequence"/>
</dbReference>
<dbReference type="GO" id="GO:0003676">
    <property type="term" value="F:nucleic acid binding"/>
    <property type="evidence" value="ECO:0007669"/>
    <property type="project" value="InterPro"/>
</dbReference>
<proteinExistence type="predicted"/>
<evidence type="ECO:0000313" key="4">
    <source>
        <dbReference type="Proteomes" id="UP000075243"/>
    </source>
</evidence>
<dbReference type="InterPro" id="IPR001878">
    <property type="entry name" value="Znf_CCHC"/>
</dbReference>
<keyword evidence="1" id="KW-0479">Metal-binding</keyword>
<dbReference type="GO" id="GO:0008270">
    <property type="term" value="F:zinc ion binding"/>
    <property type="evidence" value="ECO:0007669"/>
    <property type="project" value="UniProtKB-KW"/>
</dbReference>